<dbReference type="Gene3D" id="3.80.10.10">
    <property type="entry name" value="Ribonuclease Inhibitor"/>
    <property type="match status" value="1"/>
</dbReference>
<dbReference type="RefSeq" id="XP_008616069.1">
    <property type="nucleotide sequence ID" value="XM_008617847.1"/>
</dbReference>
<feature type="transmembrane region" description="Helical" evidence="3">
    <location>
        <begin position="155"/>
        <end position="178"/>
    </location>
</feature>
<keyword evidence="3" id="KW-0472">Membrane</keyword>
<keyword evidence="1" id="KW-0433">Leucine-rich repeat</keyword>
<proteinExistence type="predicted"/>
<evidence type="ECO:0000256" key="3">
    <source>
        <dbReference type="SAM" id="Phobius"/>
    </source>
</evidence>
<sequence>MLRSCIYTIAIVKYVLSGAYCLILGYLVGFSLTTEQLAVQVFAGPTLTAPLFFGFALLNLAGIFDILLPRYCRRRTVSSWRCNVEWLPSFGLLSAPRLALQGLVTTAQVLQAYYLSERAVNTQLATINAILVGVSAVSSPLLLVFAASHPDRKHYYLLFTSLSSFLLATGFALAFVVVPVGYVQVYDLKAINSLAWGTEYTLLIRYLVPNSPLDLLEKMTLRLASWVNVQRLLRVVTPDVTPTVAATTTLSFSPVGPSLAAVKRAVDRPRRRLLAVYVALHMLLGVAVAVYAIVHACRKPTCPSGCRLATAPWFSQGCHCTYYHLECVDPDAPVLLSPDALGPDLFHIQLTGCRLKHGLDLSLLAPFHGLFGLTIEFSNLTDWSLGPVGWPDQIMAVNVRYSNLSSIPQALTTLPAQCRTLTIAGSAHLDTLPASLVSSWRHVGSLVLNSNQLTDVPSWLSGLTGLEVLVLSGNQIQTVPDAMLEAMPSLTFLKLAQNNLTAFPTDLFAARPELDMDLSNNPIAPLPSLPSALTRAISSGAVVLDGTPLCAALGNVCSGSCSPSCSRSERGDRVCQLNCFDEACAWDLGDCAGGGSQ</sequence>
<name>T0Q7C0_SAPDV</name>
<dbReference type="VEuPathDB" id="FungiDB:SDRG_11793"/>
<feature type="transmembrane region" description="Helical" evidence="3">
    <location>
        <begin position="127"/>
        <end position="148"/>
    </location>
</feature>
<dbReference type="Pfam" id="PF13855">
    <property type="entry name" value="LRR_8"/>
    <property type="match status" value="1"/>
</dbReference>
<reference evidence="4 5" key="1">
    <citation type="submission" date="2012-04" db="EMBL/GenBank/DDBJ databases">
        <title>The Genome Sequence of Saprolegnia declina VS20.</title>
        <authorList>
            <consortium name="The Broad Institute Genome Sequencing Platform"/>
            <person name="Russ C."/>
            <person name="Nusbaum C."/>
            <person name="Tyler B."/>
            <person name="van West P."/>
            <person name="Dieguez-Uribeondo J."/>
            <person name="de Bruijn I."/>
            <person name="Tripathy S."/>
            <person name="Jiang R."/>
            <person name="Young S.K."/>
            <person name="Zeng Q."/>
            <person name="Gargeya S."/>
            <person name="Fitzgerald M."/>
            <person name="Haas B."/>
            <person name="Abouelleil A."/>
            <person name="Alvarado L."/>
            <person name="Arachchi H.M."/>
            <person name="Berlin A."/>
            <person name="Chapman S.B."/>
            <person name="Goldberg J."/>
            <person name="Griggs A."/>
            <person name="Gujja S."/>
            <person name="Hansen M."/>
            <person name="Howarth C."/>
            <person name="Imamovic A."/>
            <person name="Larimer J."/>
            <person name="McCowen C."/>
            <person name="Montmayeur A."/>
            <person name="Murphy C."/>
            <person name="Neiman D."/>
            <person name="Pearson M."/>
            <person name="Priest M."/>
            <person name="Roberts A."/>
            <person name="Saif S."/>
            <person name="Shea T."/>
            <person name="Sisk P."/>
            <person name="Sykes S."/>
            <person name="Wortman J."/>
            <person name="Nusbaum C."/>
            <person name="Birren B."/>
        </authorList>
    </citation>
    <scope>NUCLEOTIDE SEQUENCE [LARGE SCALE GENOMIC DNA]</scope>
    <source>
        <strain evidence="4 5">VS20</strain>
    </source>
</reference>
<dbReference type="eggNOG" id="KOG0619">
    <property type="taxonomic scope" value="Eukaryota"/>
</dbReference>
<dbReference type="AlphaFoldDB" id="T0Q7C0"/>
<keyword evidence="3" id="KW-1133">Transmembrane helix</keyword>
<feature type="transmembrane region" description="Helical" evidence="3">
    <location>
        <begin position="47"/>
        <end position="68"/>
    </location>
</feature>
<dbReference type="GeneID" id="19952520"/>
<dbReference type="PANTHER" id="PTHR48051:SF1">
    <property type="entry name" value="RAS SUPPRESSOR PROTEIN 1"/>
    <property type="match status" value="1"/>
</dbReference>
<dbReference type="InterPro" id="IPR032675">
    <property type="entry name" value="LRR_dom_sf"/>
</dbReference>
<keyword evidence="5" id="KW-1185">Reference proteome</keyword>
<dbReference type="OMA" id="NCFDEAC"/>
<organism evidence="4 5">
    <name type="scientific">Saprolegnia diclina (strain VS20)</name>
    <dbReference type="NCBI Taxonomy" id="1156394"/>
    <lineage>
        <taxon>Eukaryota</taxon>
        <taxon>Sar</taxon>
        <taxon>Stramenopiles</taxon>
        <taxon>Oomycota</taxon>
        <taxon>Saprolegniomycetes</taxon>
        <taxon>Saprolegniales</taxon>
        <taxon>Saprolegniaceae</taxon>
        <taxon>Saprolegnia</taxon>
    </lineage>
</organism>
<dbReference type="STRING" id="1156394.T0Q7C0"/>
<feature type="transmembrane region" description="Helical" evidence="3">
    <location>
        <begin position="7"/>
        <end position="27"/>
    </location>
</feature>
<dbReference type="InterPro" id="IPR001611">
    <property type="entry name" value="Leu-rich_rpt"/>
</dbReference>
<keyword evidence="3" id="KW-0812">Transmembrane</keyword>
<dbReference type="GO" id="GO:0005737">
    <property type="term" value="C:cytoplasm"/>
    <property type="evidence" value="ECO:0007669"/>
    <property type="project" value="TreeGrafter"/>
</dbReference>
<dbReference type="SUPFAM" id="SSF52058">
    <property type="entry name" value="L domain-like"/>
    <property type="match status" value="1"/>
</dbReference>
<evidence type="ECO:0000256" key="2">
    <source>
        <dbReference type="ARBA" id="ARBA00022737"/>
    </source>
</evidence>
<evidence type="ECO:0000313" key="4">
    <source>
        <dbReference type="EMBL" id="EQC30476.1"/>
    </source>
</evidence>
<evidence type="ECO:0000256" key="1">
    <source>
        <dbReference type="ARBA" id="ARBA00022614"/>
    </source>
</evidence>
<keyword evidence="2" id="KW-0677">Repeat</keyword>
<evidence type="ECO:0000313" key="5">
    <source>
        <dbReference type="Proteomes" id="UP000030762"/>
    </source>
</evidence>
<dbReference type="InterPro" id="IPR003591">
    <property type="entry name" value="Leu-rich_rpt_typical-subtyp"/>
</dbReference>
<accession>T0Q7C0</accession>
<protein>
    <recommendedName>
        <fullName evidence="6">LNR domain-containing protein</fullName>
    </recommendedName>
</protein>
<dbReference type="Proteomes" id="UP000030762">
    <property type="component" value="Unassembled WGS sequence"/>
</dbReference>
<feature type="transmembrane region" description="Helical" evidence="3">
    <location>
        <begin position="273"/>
        <end position="294"/>
    </location>
</feature>
<evidence type="ECO:0008006" key="6">
    <source>
        <dbReference type="Google" id="ProtNLM"/>
    </source>
</evidence>
<dbReference type="InterPro" id="IPR050216">
    <property type="entry name" value="LRR_domain-containing"/>
</dbReference>
<dbReference type="OrthoDB" id="78056at2759"/>
<dbReference type="SMART" id="SM00369">
    <property type="entry name" value="LRR_TYP"/>
    <property type="match status" value="2"/>
</dbReference>
<dbReference type="EMBL" id="JH767175">
    <property type="protein sequence ID" value="EQC30476.1"/>
    <property type="molecule type" value="Genomic_DNA"/>
</dbReference>
<gene>
    <name evidence="4" type="ORF">SDRG_11793</name>
</gene>
<dbReference type="PANTHER" id="PTHR48051">
    <property type="match status" value="1"/>
</dbReference>
<dbReference type="InParanoid" id="T0Q7C0"/>